<proteinExistence type="inferred from homology"/>
<sequence length="254" mass="27496">MVGGSTGKQRKEDENVVIGIGLGFRAPPGARYGTETLSASDQALLSETLSCPSPERIKNRLCKAALSENMVRPDGQVDKSHLDLLVNAEGGSGLILTGNVMVDRTMREMELNVAVEDERNFDPPRALTIKETQDLVRAFVNTSVILHKAGFDGIELHGAHGYLNPNTNERTDEPCSIPVQGIKAATPKEFSIGVKLNSVDFGRRRQESNDNGKSEANGAQDRTAANEVDQHLEEAVQVSLMLEQLGVDFIEVSG</sequence>
<dbReference type="AlphaFoldDB" id="A0A9P6J3N9"/>
<dbReference type="PANTHER" id="PTHR43656">
    <property type="entry name" value="BINDING OXIDOREDUCTASE, PUTATIVE (AFU_ORTHOLOGUE AFUA_2G08260)-RELATED"/>
    <property type="match status" value="1"/>
</dbReference>
<dbReference type="PANTHER" id="PTHR43656:SF2">
    <property type="entry name" value="BINDING OXIDOREDUCTASE, PUTATIVE (AFU_ORTHOLOGUE AFUA_2G08260)-RELATED"/>
    <property type="match status" value="1"/>
</dbReference>
<dbReference type="GO" id="GO:0010181">
    <property type="term" value="F:FMN binding"/>
    <property type="evidence" value="ECO:0007669"/>
    <property type="project" value="InterPro"/>
</dbReference>
<feature type="compositionally biased region" description="Basic and acidic residues" evidence="4">
    <location>
        <begin position="203"/>
        <end position="213"/>
    </location>
</feature>
<dbReference type="SUPFAM" id="SSF51395">
    <property type="entry name" value="FMN-linked oxidoreductases"/>
    <property type="match status" value="1"/>
</dbReference>
<evidence type="ECO:0000256" key="4">
    <source>
        <dbReference type="SAM" id="MobiDB-lite"/>
    </source>
</evidence>
<dbReference type="OrthoDB" id="276546at2759"/>
<evidence type="ECO:0000256" key="2">
    <source>
        <dbReference type="ARBA" id="ARBA00022630"/>
    </source>
</evidence>
<keyword evidence="7" id="KW-1185">Reference proteome</keyword>
<evidence type="ECO:0000256" key="3">
    <source>
        <dbReference type="ARBA" id="ARBA00023002"/>
    </source>
</evidence>
<accession>A0A9P6J3N9</accession>
<name>A0A9P6J3N9_9FUNG</name>
<dbReference type="Pfam" id="PF00724">
    <property type="entry name" value="Oxidored_FMN"/>
    <property type="match status" value="1"/>
</dbReference>
<evidence type="ECO:0000256" key="1">
    <source>
        <dbReference type="ARBA" id="ARBA00005979"/>
    </source>
</evidence>
<dbReference type="GO" id="GO:0016491">
    <property type="term" value="F:oxidoreductase activity"/>
    <property type="evidence" value="ECO:0007669"/>
    <property type="project" value="UniProtKB-KW"/>
</dbReference>
<evidence type="ECO:0000313" key="7">
    <source>
        <dbReference type="Proteomes" id="UP000749646"/>
    </source>
</evidence>
<dbReference type="InterPro" id="IPR051799">
    <property type="entry name" value="NADH_flavin_oxidoreductase"/>
</dbReference>
<comment type="caution">
    <text evidence="6">The sequence shown here is derived from an EMBL/GenBank/DDBJ whole genome shotgun (WGS) entry which is preliminary data.</text>
</comment>
<evidence type="ECO:0000313" key="6">
    <source>
        <dbReference type="EMBL" id="KAF9961269.1"/>
    </source>
</evidence>
<reference evidence="6" key="1">
    <citation type="journal article" date="2020" name="Fungal Divers.">
        <title>Resolving the Mortierellaceae phylogeny through synthesis of multi-gene phylogenetics and phylogenomics.</title>
        <authorList>
            <person name="Vandepol N."/>
            <person name="Liber J."/>
            <person name="Desiro A."/>
            <person name="Na H."/>
            <person name="Kennedy M."/>
            <person name="Barry K."/>
            <person name="Grigoriev I.V."/>
            <person name="Miller A.N."/>
            <person name="O'Donnell K."/>
            <person name="Stajich J.E."/>
            <person name="Bonito G."/>
        </authorList>
    </citation>
    <scope>NUCLEOTIDE SEQUENCE</scope>
    <source>
        <strain evidence="6">MES-2147</strain>
    </source>
</reference>
<keyword evidence="3" id="KW-0560">Oxidoreductase</keyword>
<dbReference type="Gene3D" id="3.20.20.70">
    <property type="entry name" value="Aldolase class I"/>
    <property type="match status" value="2"/>
</dbReference>
<protein>
    <recommendedName>
        <fullName evidence="5">NADH:flavin oxidoreductase/NADH oxidase N-terminal domain-containing protein</fullName>
    </recommendedName>
</protein>
<gene>
    <name evidence="6" type="ORF">BGZ65_010995</name>
</gene>
<keyword evidence="2" id="KW-0285">Flavoprotein</keyword>
<evidence type="ECO:0000259" key="5">
    <source>
        <dbReference type="Pfam" id="PF00724"/>
    </source>
</evidence>
<feature type="non-terminal residue" evidence="6">
    <location>
        <position position="254"/>
    </location>
</feature>
<comment type="similarity">
    <text evidence="1">Belongs to the NADH:flavin oxidoreductase/NADH oxidase family.</text>
</comment>
<organism evidence="6 7">
    <name type="scientific">Modicella reniformis</name>
    <dbReference type="NCBI Taxonomy" id="1440133"/>
    <lineage>
        <taxon>Eukaryota</taxon>
        <taxon>Fungi</taxon>
        <taxon>Fungi incertae sedis</taxon>
        <taxon>Mucoromycota</taxon>
        <taxon>Mortierellomycotina</taxon>
        <taxon>Mortierellomycetes</taxon>
        <taxon>Mortierellales</taxon>
        <taxon>Mortierellaceae</taxon>
        <taxon>Modicella</taxon>
    </lineage>
</organism>
<dbReference type="InterPro" id="IPR001155">
    <property type="entry name" value="OxRdtase_FMN_N"/>
</dbReference>
<dbReference type="EMBL" id="JAAAHW010006422">
    <property type="protein sequence ID" value="KAF9961269.1"/>
    <property type="molecule type" value="Genomic_DNA"/>
</dbReference>
<feature type="region of interest" description="Disordered" evidence="4">
    <location>
        <begin position="203"/>
        <end position="224"/>
    </location>
</feature>
<dbReference type="InterPro" id="IPR013785">
    <property type="entry name" value="Aldolase_TIM"/>
</dbReference>
<feature type="domain" description="NADH:flavin oxidoreductase/NADH oxidase N-terminal" evidence="5">
    <location>
        <begin position="124"/>
        <end position="173"/>
    </location>
</feature>
<dbReference type="Proteomes" id="UP000749646">
    <property type="component" value="Unassembled WGS sequence"/>
</dbReference>